<dbReference type="EMBL" id="CP000238">
    <property type="protein sequence ID" value="ABF14355.1"/>
    <property type="molecule type" value="Genomic_DNA"/>
</dbReference>
<proteinExistence type="predicted"/>
<dbReference type="STRING" id="374463.BCI_0084"/>
<dbReference type="HOGENOM" id="CLU_3388224_0_0_6"/>
<protein>
    <submittedName>
        <fullName evidence="1">Uncharacterized protein</fullName>
    </submittedName>
</protein>
<sequence length="32" mass="3892">MLLVSSANYSDIYLLHVNTIYYLEYIKYYLIV</sequence>
<reference evidence="1 2" key="1">
    <citation type="journal article" date="2006" name="PLoS Biol.">
        <title>Metabolic complementarity and genomics of the dual bacterial symbiosis of sharpshooters.</title>
        <authorList>
            <person name="Wu D."/>
            <person name="Daugherty S.C."/>
            <person name="Van Aken S.E."/>
            <person name="Pai G.H."/>
            <person name="Watkins K.L."/>
            <person name="Khouri H."/>
            <person name="Tallon L.J."/>
            <person name="Zaborsky J.M."/>
            <person name="Dunbar H.E."/>
            <person name="Tran P.L."/>
            <person name="Moran N.A."/>
            <person name="Eisen J.A."/>
        </authorList>
    </citation>
    <scope>NUCLEOTIDE SEQUENCE [LARGE SCALE GENOMIC DNA]</scope>
    <source>
        <strain evidence="1">Hc</strain>
    </source>
</reference>
<dbReference type="KEGG" id="bci:BCI_0084"/>
<dbReference type="Proteomes" id="UP000002427">
    <property type="component" value="Chromosome"/>
</dbReference>
<name>Q1LU02_BAUCH</name>
<evidence type="ECO:0000313" key="1">
    <source>
        <dbReference type="EMBL" id="ABF14355.1"/>
    </source>
</evidence>
<gene>
    <name evidence="1" type="ordered locus">BCI_0084</name>
</gene>
<accession>Q1LU02</accession>
<evidence type="ECO:0000313" key="2">
    <source>
        <dbReference type="Proteomes" id="UP000002427"/>
    </source>
</evidence>
<organism evidence="1 2">
    <name type="scientific">Baumannia cicadellinicola subsp. Homalodisca coagulata</name>
    <dbReference type="NCBI Taxonomy" id="374463"/>
    <lineage>
        <taxon>Bacteria</taxon>
        <taxon>Pseudomonadati</taxon>
        <taxon>Pseudomonadota</taxon>
        <taxon>Gammaproteobacteria</taxon>
        <taxon>Candidatus Palibaumannia</taxon>
    </lineage>
</organism>
<dbReference type="AlphaFoldDB" id="Q1LU02"/>
<keyword evidence="2" id="KW-1185">Reference proteome</keyword>